<evidence type="ECO:0000256" key="1">
    <source>
        <dbReference type="ARBA" id="ARBA00023452"/>
    </source>
</evidence>
<dbReference type="Gramene" id="ERM98113">
    <property type="protein sequence ID" value="ERM98113"/>
    <property type="gene ID" value="AMTR_s00095p00032720"/>
</dbReference>
<dbReference type="EMBL" id="KI395483">
    <property type="protein sequence ID" value="ERM98113.1"/>
    <property type="molecule type" value="Genomic_DNA"/>
</dbReference>
<evidence type="ECO:0000256" key="2">
    <source>
        <dbReference type="PROSITE-ProRule" id="PRU00042"/>
    </source>
</evidence>
<dbReference type="SUPFAM" id="SSF57667">
    <property type="entry name" value="beta-beta-alpha zinc fingers"/>
    <property type="match status" value="2"/>
</dbReference>
<gene>
    <name evidence="4" type="ORF">AMTR_s00095p00032720</name>
</gene>
<dbReference type="HOGENOM" id="CLU_807391_0_0_1"/>
<dbReference type="STRING" id="13333.W1NRE3"/>
<dbReference type="Gene3D" id="3.30.160.60">
    <property type="entry name" value="Classic Zinc Finger"/>
    <property type="match status" value="2"/>
</dbReference>
<dbReference type="GO" id="GO:0005634">
    <property type="term" value="C:nucleus"/>
    <property type="evidence" value="ECO:0000318"/>
    <property type="project" value="GO_Central"/>
</dbReference>
<feature type="domain" description="C2H2-type" evidence="3">
    <location>
        <begin position="214"/>
        <end position="242"/>
    </location>
</feature>
<dbReference type="InterPro" id="IPR036236">
    <property type="entry name" value="Znf_C2H2_sf"/>
</dbReference>
<dbReference type="SMART" id="SM00355">
    <property type="entry name" value="ZnF_C2H2"/>
    <property type="match status" value="4"/>
</dbReference>
<sequence>MDHSEEIPLHVSSLVHCESNGEFNAMALSDDLSYIMPGSSAAIDFCNLGFGYNGGFQVSPLPMACNSASYFEDLDFLETHLDIKANSGNEVETQETLSGNGNVSCNGLPDIFHGSSKKPQIKKGHENMDKLSKKDWVFGDDHNGYNIATVSVDLIRNRRPFKCLHSGCDKTFKNPQTLKMHHKTHYSDEVIASQLSSKLTSQASKAGQNKKVPCRCPICGRAFVGLYELRRHFGRKHSEGEKMHNCKKCGKKFYIEVDLRDHEKLCGEPVECKCGMKFAFKCNLLAHKRTHPDCLEPSVREEAGSGLVMASSNIAALGMKVEELCGIASGHFRTNILTNGTYMN</sequence>
<dbReference type="InterPro" id="IPR013087">
    <property type="entry name" value="Znf_C2H2_type"/>
</dbReference>
<protein>
    <recommendedName>
        <fullName evidence="3">C2H2-type domain-containing protein</fullName>
    </recommendedName>
</protein>
<dbReference type="PROSITE" id="PS00028">
    <property type="entry name" value="ZINC_FINGER_C2H2_1"/>
    <property type="match status" value="2"/>
</dbReference>
<evidence type="ECO:0000313" key="5">
    <source>
        <dbReference type="Proteomes" id="UP000017836"/>
    </source>
</evidence>
<dbReference type="eggNOG" id="KOG1721">
    <property type="taxonomic scope" value="Eukaryota"/>
</dbReference>
<evidence type="ECO:0000259" key="3">
    <source>
        <dbReference type="PROSITE" id="PS50157"/>
    </source>
</evidence>
<dbReference type="GO" id="GO:0008270">
    <property type="term" value="F:zinc ion binding"/>
    <property type="evidence" value="ECO:0007669"/>
    <property type="project" value="UniProtKB-KW"/>
</dbReference>
<accession>W1NRE3</accession>
<comment type="similarity">
    <text evidence="1">Belongs to the WIP C2H2-type zinc-finger protein family.</text>
</comment>
<keyword evidence="2" id="KW-0479">Metal-binding</keyword>
<reference evidence="5" key="1">
    <citation type="journal article" date="2013" name="Science">
        <title>The Amborella genome and the evolution of flowering plants.</title>
        <authorList>
            <consortium name="Amborella Genome Project"/>
        </authorList>
    </citation>
    <scope>NUCLEOTIDE SEQUENCE [LARGE SCALE GENOMIC DNA]</scope>
</reference>
<keyword evidence="2" id="KW-0862">Zinc</keyword>
<dbReference type="PANTHER" id="PTHR45878">
    <property type="entry name" value="ZINC FINGER PROTEIN WIP2"/>
    <property type="match status" value="1"/>
</dbReference>
<organism evidence="4 5">
    <name type="scientific">Amborella trichopoda</name>
    <dbReference type="NCBI Taxonomy" id="13333"/>
    <lineage>
        <taxon>Eukaryota</taxon>
        <taxon>Viridiplantae</taxon>
        <taxon>Streptophyta</taxon>
        <taxon>Embryophyta</taxon>
        <taxon>Tracheophyta</taxon>
        <taxon>Spermatophyta</taxon>
        <taxon>Magnoliopsida</taxon>
        <taxon>Amborellales</taxon>
        <taxon>Amborellaceae</taxon>
        <taxon>Amborella</taxon>
    </lineage>
</organism>
<dbReference type="PROSITE" id="PS50157">
    <property type="entry name" value="ZINC_FINGER_C2H2_2"/>
    <property type="match status" value="3"/>
</dbReference>
<keyword evidence="2" id="KW-0863">Zinc-finger</keyword>
<proteinExistence type="inferred from homology"/>
<dbReference type="AlphaFoldDB" id="W1NRE3"/>
<dbReference type="PANTHER" id="PTHR45878:SF44">
    <property type="entry name" value="C2H2-TYPE DOMAIN-CONTAINING PROTEIN"/>
    <property type="match status" value="1"/>
</dbReference>
<dbReference type="GO" id="GO:0003700">
    <property type="term" value="F:DNA-binding transcription factor activity"/>
    <property type="evidence" value="ECO:0000318"/>
    <property type="project" value="GO_Central"/>
</dbReference>
<feature type="domain" description="C2H2-type" evidence="3">
    <location>
        <begin position="161"/>
        <end position="190"/>
    </location>
</feature>
<dbReference type="Pfam" id="PF13894">
    <property type="entry name" value="zf-C2H2_4"/>
    <property type="match status" value="1"/>
</dbReference>
<dbReference type="InterPro" id="IPR043584">
    <property type="entry name" value="WIP1/2/3/4/5/6"/>
</dbReference>
<feature type="domain" description="C2H2-type" evidence="3">
    <location>
        <begin position="244"/>
        <end position="265"/>
    </location>
</feature>
<evidence type="ECO:0000313" key="4">
    <source>
        <dbReference type="EMBL" id="ERM98113.1"/>
    </source>
</evidence>
<dbReference type="Proteomes" id="UP000017836">
    <property type="component" value="Unassembled WGS sequence"/>
</dbReference>
<name>W1NRE3_AMBTC</name>
<dbReference type="Pfam" id="PF00096">
    <property type="entry name" value="zf-C2H2"/>
    <property type="match status" value="1"/>
</dbReference>
<keyword evidence="5" id="KW-1185">Reference proteome</keyword>